<dbReference type="Pfam" id="PF09184">
    <property type="entry name" value="PPP4R2"/>
    <property type="match status" value="1"/>
</dbReference>
<feature type="compositionally biased region" description="Basic and acidic residues" evidence="2">
    <location>
        <begin position="233"/>
        <end position="248"/>
    </location>
</feature>
<evidence type="ECO:0000256" key="1">
    <source>
        <dbReference type="ARBA" id="ARBA00009207"/>
    </source>
</evidence>
<feature type="compositionally biased region" description="Basic and acidic residues" evidence="2">
    <location>
        <begin position="285"/>
        <end position="302"/>
    </location>
</feature>
<evidence type="ECO:0000256" key="2">
    <source>
        <dbReference type="SAM" id="MobiDB-lite"/>
    </source>
</evidence>
<dbReference type="VEuPathDB" id="FungiDB:CAGL0F04587g"/>
<dbReference type="VEuPathDB" id="FungiDB:GWK60_F04191"/>
<dbReference type="GO" id="GO:0005634">
    <property type="term" value="C:nucleus"/>
    <property type="evidence" value="ECO:0007669"/>
    <property type="project" value="TreeGrafter"/>
</dbReference>
<feature type="compositionally biased region" description="Low complexity" evidence="2">
    <location>
        <begin position="310"/>
        <end position="323"/>
    </location>
</feature>
<dbReference type="AlphaFoldDB" id="A0A0W0CLS0"/>
<evidence type="ECO:0000313" key="3">
    <source>
        <dbReference type="EMBL" id="KTB00579.1"/>
    </source>
</evidence>
<feature type="region of interest" description="Disordered" evidence="2">
    <location>
        <begin position="223"/>
        <end position="367"/>
    </location>
</feature>
<dbReference type="PANTHER" id="PTHR16487">
    <property type="entry name" value="PPP4R2-RELATED PROTEIN"/>
    <property type="match status" value="1"/>
</dbReference>
<feature type="compositionally biased region" description="Acidic residues" evidence="2">
    <location>
        <begin position="250"/>
        <end position="284"/>
    </location>
</feature>
<dbReference type="GO" id="GO:0030289">
    <property type="term" value="C:protein phosphatase 4 complex"/>
    <property type="evidence" value="ECO:0007669"/>
    <property type="project" value="InterPro"/>
</dbReference>
<comment type="caution">
    <text evidence="3">The sequence shown here is derived from an EMBL/GenBank/DDBJ whole genome shotgun (WGS) entry which is preliminary data.</text>
</comment>
<proteinExistence type="inferred from homology"/>
<comment type="similarity">
    <text evidence="1">Belongs to the PPP4R2 family.</text>
</comment>
<accession>A0A0W0CLS0</accession>
<dbReference type="Proteomes" id="UP000054886">
    <property type="component" value="Unassembled WGS sequence"/>
</dbReference>
<reference evidence="3 4" key="1">
    <citation type="submission" date="2015-10" db="EMBL/GenBank/DDBJ databases">
        <title>Draft genomes sequences of Candida glabrata isolates 1A, 1B, 2A, 2B, 3A and 3B.</title>
        <authorList>
            <person name="Haavelsrud O.E."/>
            <person name="Gaustad P."/>
        </authorList>
    </citation>
    <scope>NUCLEOTIDE SEQUENCE [LARGE SCALE GENOMIC DNA]</scope>
    <source>
        <strain evidence="3">910700640</strain>
    </source>
</reference>
<sequence>MDSASIDAIHMNGIKSKYLYDILKGIVREKNYDVLETINVSEFLDELLDHMVNTIPNELFQTKVNNGRHTVGRKEDSEENEEAVYGTDIDDANDVHTRQLDDLKRISTHLTINFKDKSQLPFTIVRICELCFDPFHYFKTYELDKFVNALQKCCLVRGAWRRYELKDVRELSNSQSDKEHIDCDQNDVALSKIPWLDEKMVSELTPFIKEIDTIMSVNLSFEDDEMDDDDDDNLKNENNDRIITHQDDNIIVEEYYENEDKDDENTGFNDDDEEEEEEEEDEDEDKHFDIKVEEEAVKEDANTTRNELMNVSNNSDDSSLQNDTGIAISSQNDTRDLSKRRLPLSDENDGNYANPASFSKRNKASES</sequence>
<protein>
    <submittedName>
        <fullName evidence="3">Serine/threonine-protein phosphatase 4 regulatory subunit 2</fullName>
    </submittedName>
</protein>
<name>A0A0W0CLS0_CANGB</name>
<dbReference type="EMBL" id="LLZZ01000137">
    <property type="protein sequence ID" value="KTB00579.1"/>
    <property type="molecule type" value="Genomic_DNA"/>
</dbReference>
<dbReference type="VEuPathDB" id="FungiDB:GVI51_F04213"/>
<gene>
    <name evidence="3" type="ORF">AO440_001290</name>
</gene>
<dbReference type="PANTHER" id="PTHR16487:SF0">
    <property type="entry name" value="PROTEIN PHOSPHATASE 4 REGULATORY SUBUNIT 2-RELATED"/>
    <property type="match status" value="1"/>
</dbReference>
<evidence type="ECO:0000313" key="4">
    <source>
        <dbReference type="Proteomes" id="UP000054886"/>
    </source>
</evidence>
<organism evidence="3 4">
    <name type="scientific">Candida glabrata</name>
    <name type="common">Yeast</name>
    <name type="synonym">Torulopsis glabrata</name>
    <dbReference type="NCBI Taxonomy" id="5478"/>
    <lineage>
        <taxon>Eukaryota</taxon>
        <taxon>Fungi</taxon>
        <taxon>Dikarya</taxon>
        <taxon>Ascomycota</taxon>
        <taxon>Saccharomycotina</taxon>
        <taxon>Saccharomycetes</taxon>
        <taxon>Saccharomycetales</taxon>
        <taxon>Saccharomycetaceae</taxon>
        <taxon>Nakaseomyces</taxon>
    </lineage>
</organism>
<dbReference type="InterPro" id="IPR015267">
    <property type="entry name" value="PPP4R2"/>
</dbReference>
<feature type="compositionally biased region" description="Acidic residues" evidence="2">
    <location>
        <begin position="223"/>
        <end position="232"/>
    </location>
</feature>
<dbReference type="GO" id="GO:0005737">
    <property type="term" value="C:cytoplasm"/>
    <property type="evidence" value="ECO:0007669"/>
    <property type="project" value="TreeGrafter"/>
</dbReference>
<dbReference type="GO" id="GO:0019888">
    <property type="term" value="F:protein phosphatase regulator activity"/>
    <property type="evidence" value="ECO:0007669"/>
    <property type="project" value="InterPro"/>
</dbReference>
<dbReference type="VEuPathDB" id="FungiDB:B1J91_F04587g"/>